<protein>
    <submittedName>
        <fullName evidence="13">Transcription regulator [contains diacylglycerol kinase catalytic domain]</fullName>
    </submittedName>
</protein>
<dbReference type="EMBL" id="UOGI01000278">
    <property type="protein sequence ID" value="VAX34249.1"/>
    <property type="molecule type" value="Genomic_DNA"/>
</dbReference>
<keyword evidence="4" id="KW-0479">Metal-binding</keyword>
<evidence type="ECO:0000256" key="8">
    <source>
        <dbReference type="ARBA" id="ARBA00022842"/>
    </source>
</evidence>
<accession>A0A3B1CWG5</accession>
<dbReference type="InterPro" id="IPR005218">
    <property type="entry name" value="Diacylglycerol/lipid_kinase"/>
</dbReference>
<keyword evidence="11" id="KW-1208">Phospholipid metabolism</keyword>
<keyword evidence="5" id="KW-0547">Nucleotide-binding</keyword>
<dbReference type="NCBIfam" id="TIGR00147">
    <property type="entry name" value="YegS/Rv2252/BmrU family lipid kinase"/>
    <property type="match status" value="1"/>
</dbReference>
<organism evidence="13">
    <name type="scientific">hydrothermal vent metagenome</name>
    <dbReference type="NCBI Taxonomy" id="652676"/>
    <lineage>
        <taxon>unclassified sequences</taxon>
        <taxon>metagenomes</taxon>
        <taxon>ecological metagenomes</taxon>
    </lineage>
</organism>
<dbReference type="PANTHER" id="PTHR12358:SF106">
    <property type="entry name" value="LIPID KINASE YEGS"/>
    <property type="match status" value="1"/>
</dbReference>
<dbReference type="GO" id="GO:0008654">
    <property type="term" value="P:phospholipid biosynthetic process"/>
    <property type="evidence" value="ECO:0007669"/>
    <property type="project" value="UniProtKB-KW"/>
</dbReference>
<dbReference type="GO" id="GO:0016301">
    <property type="term" value="F:kinase activity"/>
    <property type="evidence" value="ECO:0007669"/>
    <property type="project" value="UniProtKB-KW"/>
</dbReference>
<proteinExistence type="predicted"/>
<evidence type="ECO:0000256" key="11">
    <source>
        <dbReference type="ARBA" id="ARBA00023264"/>
    </source>
</evidence>
<dbReference type="SMART" id="SM00046">
    <property type="entry name" value="DAGKc"/>
    <property type="match status" value="1"/>
</dbReference>
<dbReference type="InterPro" id="IPR017438">
    <property type="entry name" value="ATP-NAD_kinase_N"/>
</dbReference>
<keyword evidence="9" id="KW-0443">Lipid metabolism</keyword>
<evidence type="ECO:0000256" key="10">
    <source>
        <dbReference type="ARBA" id="ARBA00023209"/>
    </source>
</evidence>
<dbReference type="Pfam" id="PF19279">
    <property type="entry name" value="YegS_C"/>
    <property type="match status" value="1"/>
</dbReference>
<sequence>MSSSAVLIVNPASGSFSEKRLLLSIEVLKKSFSDVSIFYTGKRGDAEQIAEDAVKKSPGMILAIGGDGTFNEVVNGTAYTDVPVAFIPAGTTNVLARELDFPADIYKATLKALNGKTEYVHLGRINDKYFVLMAGIGFDGEAVYRVNQRLKRLSGKGAYLISGLKCFMRYHPDLLRIVVDDREYEGYGVIVCNAGYYAGSFRVCPDAGLRAPHLYVSIMHGGKRRDLLRDVFEVISGGRMSSEETSCIKGNSIVVSGDAHIQIDGDYFGTTPAVITFHERALRLIV</sequence>
<evidence type="ECO:0000256" key="3">
    <source>
        <dbReference type="ARBA" id="ARBA00022679"/>
    </source>
</evidence>
<dbReference type="PANTHER" id="PTHR12358">
    <property type="entry name" value="SPHINGOSINE KINASE"/>
    <property type="match status" value="1"/>
</dbReference>
<dbReference type="Gene3D" id="3.40.50.10330">
    <property type="entry name" value="Probable inorganic polyphosphate/atp-NAD kinase, domain 1"/>
    <property type="match status" value="1"/>
</dbReference>
<keyword evidence="2" id="KW-0444">Lipid biosynthesis</keyword>
<dbReference type="GO" id="GO:0046872">
    <property type="term" value="F:metal ion binding"/>
    <property type="evidence" value="ECO:0007669"/>
    <property type="project" value="UniProtKB-KW"/>
</dbReference>
<evidence type="ECO:0000259" key="12">
    <source>
        <dbReference type="PROSITE" id="PS50146"/>
    </source>
</evidence>
<dbReference type="PROSITE" id="PS50146">
    <property type="entry name" value="DAGK"/>
    <property type="match status" value="1"/>
</dbReference>
<dbReference type="GO" id="GO:0005886">
    <property type="term" value="C:plasma membrane"/>
    <property type="evidence" value="ECO:0007669"/>
    <property type="project" value="TreeGrafter"/>
</dbReference>
<dbReference type="InterPro" id="IPR016064">
    <property type="entry name" value="NAD/diacylglycerol_kinase_sf"/>
</dbReference>
<evidence type="ECO:0000256" key="2">
    <source>
        <dbReference type="ARBA" id="ARBA00022516"/>
    </source>
</evidence>
<dbReference type="InterPro" id="IPR050187">
    <property type="entry name" value="Lipid_Phosphate_FormReg"/>
</dbReference>
<keyword evidence="6 13" id="KW-0418">Kinase</keyword>
<feature type="domain" description="DAGKc" evidence="12">
    <location>
        <begin position="1"/>
        <end position="129"/>
    </location>
</feature>
<evidence type="ECO:0000256" key="4">
    <source>
        <dbReference type="ARBA" id="ARBA00022723"/>
    </source>
</evidence>
<dbReference type="Gene3D" id="2.60.200.40">
    <property type="match status" value="1"/>
</dbReference>
<name>A0A3B1CWG5_9ZZZZ</name>
<evidence type="ECO:0000313" key="13">
    <source>
        <dbReference type="EMBL" id="VAX34249.1"/>
    </source>
</evidence>
<keyword evidence="3" id="KW-0808">Transferase</keyword>
<keyword evidence="7" id="KW-0067">ATP-binding</keyword>
<evidence type="ECO:0000256" key="1">
    <source>
        <dbReference type="ARBA" id="ARBA00001946"/>
    </source>
</evidence>
<dbReference type="Pfam" id="PF00781">
    <property type="entry name" value="DAGK_cat"/>
    <property type="match status" value="1"/>
</dbReference>
<dbReference type="GO" id="GO:0005524">
    <property type="term" value="F:ATP binding"/>
    <property type="evidence" value="ECO:0007669"/>
    <property type="project" value="UniProtKB-KW"/>
</dbReference>
<comment type="cofactor">
    <cofactor evidence="1">
        <name>Mg(2+)</name>
        <dbReference type="ChEBI" id="CHEBI:18420"/>
    </cofactor>
</comment>
<reference evidence="13" key="1">
    <citation type="submission" date="2018-06" db="EMBL/GenBank/DDBJ databases">
        <authorList>
            <person name="Zhirakovskaya E."/>
        </authorList>
    </citation>
    <scope>NUCLEOTIDE SEQUENCE</scope>
</reference>
<evidence type="ECO:0000256" key="9">
    <source>
        <dbReference type="ARBA" id="ARBA00023098"/>
    </source>
</evidence>
<keyword evidence="10" id="KW-0594">Phospholipid biosynthesis</keyword>
<gene>
    <name evidence="13" type="ORF">MNBD_NITROSPIRAE03-169</name>
</gene>
<evidence type="ECO:0000256" key="5">
    <source>
        <dbReference type="ARBA" id="ARBA00022741"/>
    </source>
</evidence>
<dbReference type="InterPro" id="IPR045540">
    <property type="entry name" value="YegS/DAGK_C"/>
</dbReference>
<dbReference type="AlphaFoldDB" id="A0A3B1CWG5"/>
<keyword evidence="8" id="KW-0460">Magnesium</keyword>
<evidence type="ECO:0000256" key="6">
    <source>
        <dbReference type="ARBA" id="ARBA00022777"/>
    </source>
</evidence>
<dbReference type="InterPro" id="IPR001206">
    <property type="entry name" value="Diacylglycerol_kinase_cat_dom"/>
</dbReference>
<evidence type="ECO:0000256" key="7">
    <source>
        <dbReference type="ARBA" id="ARBA00022840"/>
    </source>
</evidence>
<dbReference type="SUPFAM" id="SSF111331">
    <property type="entry name" value="NAD kinase/diacylglycerol kinase-like"/>
    <property type="match status" value="1"/>
</dbReference>